<dbReference type="AlphaFoldDB" id="A0A382X226"/>
<dbReference type="EMBL" id="UINC01164425">
    <property type="protein sequence ID" value="SVD65267.1"/>
    <property type="molecule type" value="Genomic_DNA"/>
</dbReference>
<name>A0A382X226_9ZZZZ</name>
<feature type="non-terminal residue" evidence="1">
    <location>
        <position position="159"/>
    </location>
</feature>
<dbReference type="SMART" id="SM00320">
    <property type="entry name" value="WD40"/>
    <property type="match status" value="2"/>
</dbReference>
<gene>
    <name evidence="1" type="ORF">METZ01_LOCUS418121</name>
</gene>
<dbReference type="PANTHER" id="PTHR45290:SF1">
    <property type="entry name" value="OS03G0300300 PROTEIN"/>
    <property type="match status" value="1"/>
</dbReference>
<organism evidence="1">
    <name type="scientific">marine metagenome</name>
    <dbReference type="NCBI Taxonomy" id="408172"/>
    <lineage>
        <taxon>unclassified sequences</taxon>
        <taxon>metagenomes</taxon>
        <taxon>ecological metagenomes</taxon>
    </lineage>
</organism>
<sequence>MLHEGWSSEVDDYAIVCGWAMGGKIFVVGDAAGGLYAFDSLKGNTIWKNDNVHKGGLLAISINLDGDIISTGGQDGCVRFWRSEDGEEIKKIEIGKGWVEHLKHSPDGKYLSVALSKNAYVLNSEGQEIWRSENHPSTISAIAWATNNELATACYGQVA</sequence>
<dbReference type="SUPFAM" id="SSF50998">
    <property type="entry name" value="Quinoprotein alcohol dehydrogenase-like"/>
    <property type="match status" value="1"/>
</dbReference>
<evidence type="ECO:0000313" key="1">
    <source>
        <dbReference type="EMBL" id="SVD65267.1"/>
    </source>
</evidence>
<dbReference type="Pfam" id="PF00400">
    <property type="entry name" value="WD40"/>
    <property type="match status" value="1"/>
</dbReference>
<proteinExistence type="predicted"/>
<dbReference type="InterPro" id="IPR011047">
    <property type="entry name" value="Quinoprotein_ADH-like_sf"/>
</dbReference>
<dbReference type="PROSITE" id="PS50082">
    <property type="entry name" value="WD_REPEATS_2"/>
    <property type="match status" value="1"/>
</dbReference>
<accession>A0A382X226</accession>
<dbReference type="InterPro" id="IPR015943">
    <property type="entry name" value="WD40/YVTN_repeat-like_dom_sf"/>
</dbReference>
<protein>
    <submittedName>
        <fullName evidence="1">Uncharacterized protein</fullName>
    </submittedName>
</protein>
<dbReference type="PANTHER" id="PTHR45290">
    <property type="entry name" value="OS03G0300300 PROTEIN"/>
    <property type="match status" value="1"/>
</dbReference>
<dbReference type="Gene3D" id="2.130.10.10">
    <property type="entry name" value="YVTN repeat-like/Quinoprotein amine dehydrogenase"/>
    <property type="match status" value="1"/>
</dbReference>
<reference evidence="1" key="1">
    <citation type="submission" date="2018-05" db="EMBL/GenBank/DDBJ databases">
        <authorList>
            <person name="Lanie J.A."/>
            <person name="Ng W.-L."/>
            <person name="Kazmierczak K.M."/>
            <person name="Andrzejewski T.M."/>
            <person name="Davidsen T.M."/>
            <person name="Wayne K.J."/>
            <person name="Tettelin H."/>
            <person name="Glass J.I."/>
            <person name="Rusch D."/>
            <person name="Podicherti R."/>
            <person name="Tsui H.-C.T."/>
            <person name="Winkler M.E."/>
        </authorList>
    </citation>
    <scope>NUCLEOTIDE SEQUENCE</scope>
</reference>
<dbReference type="InterPro" id="IPR001680">
    <property type="entry name" value="WD40_rpt"/>
</dbReference>